<dbReference type="Proteomes" id="UP001333110">
    <property type="component" value="Unassembled WGS sequence"/>
</dbReference>
<comment type="caution">
    <text evidence="1">The sequence shown here is derived from an EMBL/GenBank/DDBJ whole genome shotgun (WGS) entry which is preliminary data.</text>
</comment>
<dbReference type="PANTHER" id="PTHR33332">
    <property type="entry name" value="REVERSE TRANSCRIPTASE DOMAIN-CONTAINING PROTEIN"/>
    <property type="match status" value="1"/>
</dbReference>
<reference evidence="1 2" key="1">
    <citation type="journal article" date="2023" name="J. Hered.">
        <title>Chromosome-level genome of the wood stork (Mycteria americana) provides insight into avian chromosome evolution.</title>
        <authorList>
            <person name="Flamio R. Jr."/>
            <person name="Ramstad K.M."/>
        </authorList>
    </citation>
    <scope>NUCLEOTIDE SEQUENCE [LARGE SCALE GENOMIC DNA]</scope>
    <source>
        <strain evidence="1">JAX WOST 10</strain>
    </source>
</reference>
<dbReference type="AlphaFoldDB" id="A0AAN7NRD9"/>
<gene>
    <name evidence="1" type="ORF">QYF61_005686</name>
</gene>
<organism evidence="1 2">
    <name type="scientific">Mycteria americana</name>
    <name type="common">Wood stork</name>
    <dbReference type="NCBI Taxonomy" id="33587"/>
    <lineage>
        <taxon>Eukaryota</taxon>
        <taxon>Metazoa</taxon>
        <taxon>Chordata</taxon>
        <taxon>Craniata</taxon>
        <taxon>Vertebrata</taxon>
        <taxon>Euteleostomi</taxon>
        <taxon>Archelosauria</taxon>
        <taxon>Archosauria</taxon>
        <taxon>Dinosauria</taxon>
        <taxon>Saurischia</taxon>
        <taxon>Theropoda</taxon>
        <taxon>Coelurosauria</taxon>
        <taxon>Aves</taxon>
        <taxon>Neognathae</taxon>
        <taxon>Neoaves</taxon>
        <taxon>Aequornithes</taxon>
        <taxon>Ciconiiformes</taxon>
        <taxon>Ciconiidae</taxon>
        <taxon>Mycteria</taxon>
    </lineage>
</organism>
<evidence type="ECO:0000313" key="2">
    <source>
        <dbReference type="Proteomes" id="UP001333110"/>
    </source>
</evidence>
<sequence>MNISIFHVDPGLNSAETEIRVENNLAGHYTMTLNQFRRNGSAAACWQPNQEPVEEAWEKRQGLDNEAIPILLRDLALLGQLGGTECINDLDEGIECALSKFTDDAKLCGSVDLLEGRKALQRDLDRLDRWAEVTCMGFNKAKLGEEWLESCPVEKDLGVLVDSCLNMSQQCAQVAKKANSILACIRNSVASRTREVIVLLDIEVLERVQRRATKLVKGLEHKSYEEQLRELGLFSLEKWRLRGDLMALYNCLKGGCREVGVGLFSQVTSDRTRGNGLKLHQERLRLDIRNNFFTERVVKHWNRLPRDVVESPSLGEFKKRVDVVLRNMV</sequence>
<proteinExistence type="predicted"/>
<name>A0AAN7NRD9_MYCAM</name>
<protein>
    <submittedName>
        <fullName evidence="1">Uncharacterized protein</fullName>
    </submittedName>
</protein>
<accession>A0AAN7NRD9</accession>
<keyword evidence="2" id="KW-1185">Reference proteome</keyword>
<evidence type="ECO:0000313" key="1">
    <source>
        <dbReference type="EMBL" id="KAK4829586.1"/>
    </source>
</evidence>
<dbReference type="EMBL" id="JAUNZN010000001">
    <property type="protein sequence ID" value="KAK4829586.1"/>
    <property type="molecule type" value="Genomic_DNA"/>
</dbReference>